<sequence length="127" mass="13577">MMLGLALFVDCTRPALALALFTLIGFCMSAIIPGYFTSLLSVMPAHTGKIMAFGVVVGQISLAVTPSIVGALTANGSISSWNTVFYLNAGISALSTIVFVAFGSAEEQQWGRTETRYEVTFENRNNE</sequence>
<evidence type="ECO:0000256" key="2">
    <source>
        <dbReference type="ARBA" id="ARBA00022692"/>
    </source>
</evidence>
<protein>
    <recommendedName>
        <fullName evidence="6">Major facilitator superfamily (MFS) profile domain-containing protein</fullName>
    </recommendedName>
</protein>
<comment type="subcellular location">
    <subcellularLocation>
        <location evidence="1">Membrane</location>
        <topology evidence="1">Multi-pass membrane protein</topology>
    </subcellularLocation>
</comment>
<comment type="caution">
    <text evidence="7">The sequence shown here is derived from an EMBL/GenBank/DDBJ whole genome shotgun (WGS) entry which is preliminary data.</text>
</comment>
<dbReference type="PROSITE" id="PS50850">
    <property type="entry name" value="MFS"/>
    <property type="match status" value="1"/>
</dbReference>
<dbReference type="PANTHER" id="PTHR11662:SF399">
    <property type="entry name" value="FI19708P1-RELATED"/>
    <property type="match status" value="1"/>
</dbReference>
<evidence type="ECO:0000259" key="6">
    <source>
        <dbReference type="PROSITE" id="PS50850"/>
    </source>
</evidence>
<evidence type="ECO:0000256" key="4">
    <source>
        <dbReference type="ARBA" id="ARBA00023136"/>
    </source>
</evidence>
<accession>A0ABD6EWA0</accession>
<keyword evidence="2 5" id="KW-0812">Transmembrane</keyword>
<keyword evidence="3 5" id="KW-1133">Transmembrane helix</keyword>
<dbReference type="Proteomes" id="UP001608902">
    <property type="component" value="Unassembled WGS sequence"/>
</dbReference>
<dbReference type="EMBL" id="JBGFUD010013668">
    <property type="protein sequence ID" value="MFH4983770.1"/>
    <property type="molecule type" value="Genomic_DNA"/>
</dbReference>
<evidence type="ECO:0000313" key="8">
    <source>
        <dbReference type="Proteomes" id="UP001608902"/>
    </source>
</evidence>
<evidence type="ECO:0000256" key="1">
    <source>
        <dbReference type="ARBA" id="ARBA00004141"/>
    </source>
</evidence>
<feature type="transmembrane region" description="Helical" evidence="5">
    <location>
        <begin position="84"/>
        <end position="102"/>
    </location>
</feature>
<proteinExistence type="predicted"/>
<name>A0ABD6EWA0_9BILA</name>
<evidence type="ECO:0000313" key="7">
    <source>
        <dbReference type="EMBL" id="MFH4983770.1"/>
    </source>
</evidence>
<feature type="transmembrane region" description="Helical" evidence="5">
    <location>
        <begin position="15"/>
        <end position="38"/>
    </location>
</feature>
<dbReference type="InterPro" id="IPR020846">
    <property type="entry name" value="MFS_dom"/>
</dbReference>
<dbReference type="InterPro" id="IPR036259">
    <property type="entry name" value="MFS_trans_sf"/>
</dbReference>
<keyword evidence="4 5" id="KW-0472">Membrane</keyword>
<dbReference type="GO" id="GO:0016020">
    <property type="term" value="C:membrane"/>
    <property type="evidence" value="ECO:0007669"/>
    <property type="project" value="UniProtKB-SubCell"/>
</dbReference>
<dbReference type="AlphaFoldDB" id="A0ABD6EWA0"/>
<dbReference type="PANTHER" id="PTHR11662">
    <property type="entry name" value="SOLUTE CARRIER FAMILY 17"/>
    <property type="match status" value="1"/>
</dbReference>
<dbReference type="Gene3D" id="1.20.1250.20">
    <property type="entry name" value="MFS general substrate transporter like domains"/>
    <property type="match status" value="1"/>
</dbReference>
<reference evidence="7 8" key="1">
    <citation type="submission" date="2024-08" db="EMBL/GenBank/DDBJ databases">
        <title>Gnathostoma spinigerum genome.</title>
        <authorList>
            <person name="Gonzalez-Bertolin B."/>
            <person name="Monzon S."/>
            <person name="Zaballos A."/>
            <person name="Jimenez P."/>
            <person name="Dekumyoy P."/>
            <person name="Varona S."/>
            <person name="Cuesta I."/>
            <person name="Sumanam S."/>
            <person name="Adisakwattana P."/>
            <person name="Gasser R.B."/>
            <person name="Hernandez-Gonzalez A."/>
            <person name="Young N.D."/>
            <person name="Perteguer M.J."/>
        </authorList>
    </citation>
    <scope>NUCLEOTIDE SEQUENCE [LARGE SCALE GENOMIC DNA]</scope>
    <source>
        <strain evidence="7">AL3</strain>
        <tissue evidence="7">Liver</tissue>
    </source>
</reference>
<evidence type="ECO:0000256" key="5">
    <source>
        <dbReference type="SAM" id="Phobius"/>
    </source>
</evidence>
<feature type="transmembrane region" description="Helical" evidence="5">
    <location>
        <begin position="50"/>
        <end position="72"/>
    </location>
</feature>
<dbReference type="Pfam" id="PF07690">
    <property type="entry name" value="MFS_1"/>
    <property type="match status" value="1"/>
</dbReference>
<keyword evidence="8" id="KW-1185">Reference proteome</keyword>
<feature type="domain" description="Major facilitator superfamily (MFS) profile" evidence="6">
    <location>
        <begin position="1"/>
        <end position="127"/>
    </location>
</feature>
<gene>
    <name evidence="7" type="ORF">AB6A40_010479</name>
</gene>
<evidence type="ECO:0000256" key="3">
    <source>
        <dbReference type="ARBA" id="ARBA00022989"/>
    </source>
</evidence>
<dbReference type="InterPro" id="IPR050382">
    <property type="entry name" value="MFS_Na/Anion_cotransporter"/>
</dbReference>
<dbReference type="SUPFAM" id="SSF103473">
    <property type="entry name" value="MFS general substrate transporter"/>
    <property type="match status" value="1"/>
</dbReference>
<organism evidence="7 8">
    <name type="scientific">Gnathostoma spinigerum</name>
    <dbReference type="NCBI Taxonomy" id="75299"/>
    <lineage>
        <taxon>Eukaryota</taxon>
        <taxon>Metazoa</taxon>
        <taxon>Ecdysozoa</taxon>
        <taxon>Nematoda</taxon>
        <taxon>Chromadorea</taxon>
        <taxon>Rhabditida</taxon>
        <taxon>Spirurina</taxon>
        <taxon>Gnathostomatomorpha</taxon>
        <taxon>Gnathostomatoidea</taxon>
        <taxon>Gnathostomatidae</taxon>
        <taxon>Gnathostoma</taxon>
    </lineage>
</organism>
<dbReference type="InterPro" id="IPR011701">
    <property type="entry name" value="MFS"/>
</dbReference>